<evidence type="ECO:0000259" key="4">
    <source>
        <dbReference type="PROSITE" id="PS50014"/>
    </source>
</evidence>
<dbReference type="InterPro" id="IPR036427">
    <property type="entry name" value="Bromodomain-like_sf"/>
</dbReference>
<sequence>MQDQLSSRGGVDIMDRHQLHRYDAESRRTLRKGISHFLSPQLQVLIKEKPRIALAEKADFAELLSEERSGRCIEELSMDLMRRSFMIRKRVAPGSAAGGLADEEGGGPPVPPDMPAALQTTNKLSPAFAKKAKQVAKQAMKRQRPSSDNEEGEMASASGYSSSASAAAPLSQDAKSLVKPLISRLVAMKWPSGWGNPFTTVFKKSNAPPRYFEFIKRPMNLTFIRDNLNKNKYTTVAEVEADLELIVTNALAFNRPSDPVYQFALELQEAFRSELSLIKRNLEDLAQQGGGGSGSGGGQDKKQRVR</sequence>
<organism evidence="5 6">
    <name type="scientific">Ectocarpus siliculosus</name>
    <name type="common">Brown alga</name>
    <name type="synonym">Conferva siliculosa</name>
    <dbReference type="NCBI Taxonomy" id="2880"/>
    <lineage>
        <taxon>Eukaryota</taxon>
        <taxon>Sar</taxon>
        <taxon>Stramenopiles</taxon>
        <taxon>Ochrophyta</taxon>
        <taxon>PX clade</taxon>
        <taxon>Phaeophyceae</taxon>
        <taxon>Ectocarpales</taxon>
        <taxon>Ectocarpaceae</taxon>
        <taxon>Ectocarpus</taxon>
    </lineage>
</organism>
<dbReference type="EMBL" id="FN649741">
    <property type="protein sequence ID" value="CBJ31749.1"/>
    <property type="molecule type" value="Genomic_DNA"/>
</dbReference>
<evidence type="ECO:0000256" key="3">
    <source>
        <dbReference type="SAM" id="MobiDB-lite"/>
    </source>
</evidence>
<dbReference type="Proteomes" id="UP000002630">
    <property type="component" value="Linkage Group LG16"/>
</dbReference>
<feature type="region of interest" description="Disordered" evidence="3">
    <location>
        <begin position="130"/>
        <end position="160"/>
    </location>
</feature>
<dbReference type="PRINTS" id="PR00503">
    <property type="entry name" value="BROMODOMAIN"/>
</dbReference>
<dbReference type="SMART" id="SM00297">
    <property type="entry name" value="BROMO"/>
    <property type="match status" value="1"/>
</dbReference>
<feature type="region of interest" description="Disordered" evidence="3">
    <location>
        <begin position="285"/>
        <end position="306"/>
    </location>
</feature>
<gene>
    <name evidence="5" type="ORF">Esi_0279_0026</name>
</gene>
<dbReference type="AlphaFoldDB" id="D7FUU3"/>
<feature type="compositionally biased region" description="Basic residues" evidence="3">
    <location>
        <begin position="130"/>
        <end position="144"/>
    </location>
</feature>
<protein>
    <recommendedName>
        <fullName evidence="4">Bromo domain-containing protein</fullName>
    </recommendedName>
</protein>
<dbReference type="PANTHER" id="PTHR45926">
    <property type="entry name" value="OSJNBA0053K19.4 PROTEIN"/>
    <property type="match status" value="1"/>
</dbReference>
<accession>D7FUU3</accession>
<dbReference type="PROSITE" id="PS50014">
    <property type="entry name" value="BROMODOMAIN_2"/>
    <property type="match status" value="1"/>
</dbReference>
<dbReference type="InterPro" id="IPR001487">
    <property type="entry name" value="Bromodomain"/>
</dbReference>
<reference evidence="5 6" key="1">
    <citation type="journal article" date="2010" name="Nature">
        <title>The Ectocarpus genome and the independent evolution of multicellularity in brown algae.</title>
        <authorList>
            <person name="Cock J.M."/>
            <person name="Sterck L."/>
            <person name="Rouze P."/>
            <person name="Scornet D."/>
            <person name="Allen A.E."/>
            <person name="Amoutzias G."/>
            <person name="Anthouard V."/>
            <person name="Artiguenave F."/>
            <person name="Aury J.M."/>
            <person name="Badger J.H."/>
            <person name="Beszteri B."/>
            <person name="Billiau K."/>
            <person name="Bonnet E."/>
            <person name="Bothwell J.H."/>
            <person name="Bowler C."/>
            <person name="Boyen C."/>
            <person name="Brownlee C."/>
            <person name="Carrano C.J."/>
            <person name="Charrier B."/>
            <person name="Cho G.Y."/>
            <person name="Coelho S.M."/>
            <person name="Collen J."/>
            <person name="Corre E."/>
            <person name="Da Silva C."/>
            <person name="Delage L."/>
            <person name="Delaroque N."/>
            <person name="Dittami S.M."/>
            <person name="Doulbeau S."/>
            <person name="Elias M."/>
            <person name="Farnham G."/>
            <person name="Gachon C.M."/>
            <person name="Gschloessl B."/>
            <person name="Heesch S."/>
            <person name="Jabbari K."/>
            <person name="Jubin C."/>
            <person name="Kawai H."/>
            <person name="Kimura K."/>
            <person name="Kloareg B."/>
            <person name="Kupper F.C."/>
            <person name="Lang D."/>
            <person name="Le Bail A."/>
            <person name="Leblanc C."/>
            <person name="Lerouge P."/>
            <person name="Lohr M."/>
            <person name="Lopez P.J."/>
            <person name="Martens C."/>
            <person name="Maumus F."/>
            <person name="Michel G."/>
            <person name="Miranda-Saavedra D."/>
            <person name="Morales J."/>
            <person name="Moreau H."/>
            <person name="Motomura T."/>
            <person name="Nagasato C."/>
            <person name="Napoli C.A."/>
            <person name="Nelson D.R."/>
            <person name="Nyvall-Collen P."/>
            <person name="Peters A.F."/>
            <person name="Pommier C."/>
            <person name="Potin P."/>
            <person name="Poulain J."/>
            <person name="Quesneville H."/>
            <person name="Read B."/>
            <person name="Rensing S.A."/>
            <person name="Ritter A."/>
            <person name="Rousvoal S."/>
            <person name="Samanta M."/>
            <person name="Samson G."/>
            <person name="Schroeder D.C."/>
            <person name="Segurens B."/>
            <person name="Strittmatter M."/>
            <person name="Tonon T."/>
            <person name="Tregear J.W."/>
            <person name="Valentin K."/>
            <person name="von Dassow P."/>
            <person name="Yamagishi T."/>
            <person name="Van de Peer Y."/>
            <person name="Wincker P."/>
        </authorList>
    </citation>
    <scope>NUCLEOTIDE SEQUENCE [LARGE SCALE GENOMIC DNA]</scope>
    <source>
        <strain evidence="6">Ec32 / CCAP1310/4</strain>
    </source>
</reference>
<feature type="domain" description="Bromo" evidence="4">
    <location>
        <begin position="197"/>
        <end position="261"/>
    </location>
</feature>
<evidence type="ECO:0000313" key="6">
    <source>
        <dbReference type="Proteomes" id="UP000002630"/>
    </source>
</evidence>
<keyword evidence="1 2" id="KW-0103">Bromodomain</keyword>
<dbReference type="eggNOG" id="KOG1778">
    <property type="taxonomic scope" value="Eukaryota"/>
</dbReference>
<dbReference type="Gene3D" id="1.20.920.10">
    <property type="entry name" value="Bromodomain-like"/>
    <property type="match status" value="1"/>
</dbReference>
<keyword evidence="6" id="KW-1185">Reference proteome</keyword>
<dbReference type="Pfam" id="PF00439">
    <property type="entry name" value="Bromodomain"/>
    <property type="match status" value="1"/>
</dbReference>
<dbReference type="EMBL" id="FN648463">
    <property type="protein sequence ID" value="CBJ31749.1"/>
    <property type="molecule type" value="Genomic_DNA"/>
</dbReference>
<proteinExistence type="predicted"/>
<feature type="region of interest" description="Disordered" evidence="3">
    <location>
        <begin position="93"/>
        <end position="112"/>
    </location>
</feature>
<dbReference type="InParanoid" id="D7FUU3"/>
<dbReference type="SUPFAM" id="SSF47370">
    <property type="entry name" value="Bromodomain"/>
    <property type="match status" value="1"/>
</dbReference>
<evidence type="ECO:0000256" key="2">
    <source>
        <dbReference type="PROSITE-ProRule" id="PRU00035"/>
    </source>
</evidence>
<dbReference type="CDD" id="cd04369">
    <property type="entry name" value="Bromodomain"/>
    <property type="match status" value="1"/>
</dbReference>
<dbReference type="OrthoDB" id="21449at2759"/>
<evidence type="ECO:0000313" key="5">
    <source>
        <dbReference type="EMBL" id="CBJ31749.1"/>
    </source>
</evidence>
<feature type="compositionally biased region" description="Gly residues" evidence="3">
    <location>
        <begin position="288"/>
        <end position="298"/>
    </location>
</feature>
<evidence type="ECO:0000256" key="1">
    <source>
        <dbReference type="ARBA" id="ARBA00023117"/>
    </source>
</evidence>
<name>D7FUU3_ECTSI</name>